<dbReference type="GO" id="GO:0048259">
    <property type="term" value="P:regulation of receptor-mediated endocytosis"/>
    <property type="evidence" value="ECO:0007669"/>
    <property type="project" value="TreeGrafter"/>
</dbReference>
<dbReference type="PANTHER" id="PTHR16560:SF2">
    <property type="entry name" value="ALPHA-2-MACROGLOBULIN RECEPTOR-ASSOCIATED PROTEIN"/>
    <property type="match status" value="1"/>
</dbReference>
<protein>
    <submittedName>
        <fullName evidence="3">Alpha-2-macroglobulin receptor-associated protein</fullName>
    </submittedName>
</protein>
<dbReference type="GO" id="GO:0012505">
    <property type="term" value="C:endomembrane system"/>
    <property type="evidence" value="ECO:0007669"/>
    <property type="project" value="TreeGrafter"/>
</dbReference>
<dbReference type="InterPro" id="IPR036744">
    <property type="entry name" value="RAP_sf"/>
</dbReference>
<dbReference type="Pfam" id="PF06400">
    <property type="entry name" value="Alpha-2-MRAP_N"/>
    <property type="match status" value="1"/>
</dbReference>
<keyword evidence="3" id="KW-0675">Receptor</keyword>
<feature type="coiled-coil region" evidence="1">
    <location>
        <begin position="154"/>
        <end position="181"/>
    </location>
</feature>
<dbReference type="InterPro" id="IPR038003">
    <property type="entry name" value="A2-macroglobuin_RAP"/>
</dbReference>
<keyword evidence="1" id="KW-0175">Coiled coil</keyword>
<name>A0A5N5SQ78_9CRUS</name>
<feature type="non-terminal residue" evidence="3">
    <location>
        <position position="221"/>
    </location>
</feature>
<organism evidence="3 4">
    <name type="scientific">Armadillidium nasatum</name>
    <dbReference type="NCBI Taxonomy" id="96803"/>
    <lineage>
        <taxon>Eukaryota</taxon>
        <taxon>Metazoa</taxon>
        <taxon>Ecdysozoa</taxon>
        <taxon>Arthropoda</taxon>
        <taxon>Crustacea</taxon>
        <taxon>Multicrustacea</taxon>
        <taxon>Malacostraca</taxon>
        <taxon>Eumalacostraca</taxon>
        <taxon>Peracarida</taxon>
        <taxon>Isopoda</taxon>
        <taxon>Oniscidea</taxon>
        <taxon>Crinocheta</taxon>
        <taxon>Armadillidiidae</taxon>
        <taxon>Armadillidium</taxon>
    </lineage>
</organism>
<evidence type="ECO:0000259" key="2">
    <source>
        <dbReference type="Pfam" id="PF06400"/>
    </source>
</evidence>
<dbReference type="GO" id="GO:0050750">
    <property type="term" value="F:low-density lipoprotein particle receptor binding"/>
    <property type="evidence" value="ECO:0007669"/>
    <property type="project" value="InterPro"/>
</dbReference>
<dbReference type="Gene3D" id="1.20.81.10">
    <property type="entry name" value="RAP domain"/>
    <property type="match status" value="1"/>
</dbReference>
<dbReference type="OrthoDB" id="5817428at2759"/>
<sequence length="221" mass="26024">MKMNLLSTLKIFKIFMLLIFCVAITQIYAYENKYSEDSNMEVLHLRDPLRMAKLNVIWEKARKRLSEPKLRKLLSELKVQDKEELTFKKLKASGGDKEGLKEAELRKRLRLKIFNKLTLFYTRNAKLIFVFKTPLDFIKELLKHMKCFCKNILKKFALEHHDDVEDENKHLEKKLEKAIFKDKKLHKLWLKAEQSGLTLGPTLSNTGSLVLLKNAFMPLSK</sequence>
<dbReference type="Proteomes" id="UP000326759">
    <property type="component" value="Unassembled WGS sequence"/>
</dbReference>
<proteinExistence type="predicted"/>
<dbReference type="GO" id="GO:0048019">
    <property type="term" value="F:receptor antagonist activity"/>
    <property type="evidence" value="ECO:0007669"/>
    <property type="project" value="InterPro"/>
</dbReference>
<dbReference type="PANTHER" id="PTHR16560">
    <property type="entry name" value="ALPHA-2-MACROGLOBULIN RECEPTOR-ASSOCIATED PROTEIN"/>
    <property type="match status" value="1"/>
</dbReference>
<dbReference type="InterPro" id="IPR009066">
    <property type="entry name" value="MG_RAP_rcpt_1"/>
</dbReference>
<keyword evidence="4" id="KW-1185">Reference proteome</keyword>
<accession>A0A5N5SQ78</accession>
<gene>
    <name evidence="3" type="primary">Lrpap1</name>
    <name evidence="3" type="ORF">Anas_13370</name>
</gene>
<reference evidence="3 4" key="1">
    <citation type="journal article" date="2019" name="PLoS Biol.">
        <title>Sex chromosomes control vertical transmission of feminizing Wolbachia symbionts in an isopod.</title>
        <authorList>
            <person name="Becking T."/>
            <person name="Chebbi M.A."/>
            <person name="Giraud I."/>
            <person name="Moumen B."/>
            <person name="Laverre T."/>
            <person name="Caubet Y."/>
            <person name="Peccoud J."/>
            <person name="Gilbert C."/>
            <person name="Cordaux R."/>
        </authorList>
    </citation>
    <scope>NUCLEOTIDE SEQUENCE [LARGE SCALE GENOMIC DNA]</scope>
    <source>
        <strain evidence="3">ANa2</strain>
        <tissue evidence="3">Whole body excluding digestive tract and cuticle</tissue>
    </source>
</reference>
<dbReference type="AlphaFoldDB" id="A0A5N5SQ78"/>
<dbReference type="SUPFAM" id="SSF47045">
    <property type="entry name" value="RAP domain-like"/>
    <property type="match status" value="1"/>
</dbReference>
<comment type="caution">
    <text evidence="3">The sequence shown here is derived from an EMBL/GenBank/DDBJ whole genome shotgun (WGS) entry which is preliminary data.</text>
</comment>
<evidence type="ECO:0000313" key="4">
    <source>
        <dbReference type="Proteomes" id="UP000326759"/>
    </source>
</evidence>
<feature type="domain" description="Alpha-2-macroglobulin receptor-associated protein" evidence="2">
    <location>
        <begin position="22"/>
        <end position="119"/>
    </location>
</feature>
<evidence type="ECO:0000256" key="1">
    <source>
        <dbReference type="SAM" id="Coils"/>
    </source>
</evidence>
<evidence type="ECO:0000313" key="3">
    <source>
        <dbReference type="EMBL" id="KAB7495779.1"/>
    </source>
</evidence>
<dbReference type="EMBL" id="SEYY01022124">
    <property type="protein sequence ID" value="KAB7495779.1"/>
    <property type="molecule type" value="Genomic_DNA"/>
</dbReference>